<evidence type="ECO:0000256" key="3">
    <source>
        <dbReference type="ARBA" id="ARBA00022989"/>
    </source>
</evidence>
<keyword evidence="2 5" id="KW-0812">Transmembrane</keyword>
<gene>
    <name evidence="7" type="primary">sulP</name>
    <name evidence="7" type="ORF">IAC75_00970</name>
</gene>
<comment type="caution">
    <text evidence="7">The sequence shown here is derived from an EMBL/GenBank/DDBJ whole genome shotgun (WGS) entry which is preliminary data.</text>
</comment>
<dbReference type="Pfam" id="PF01740">
    <property type="entry name" value="STAS"/>
    <property type="match status" value="1"/>
</dbReference>
<dbReference type="Gene3D" id="3.30.750.24">
    <property type="entry name" value="STAS domain"/>
    <property type="match status" value="1"/>
</dbReference>
<protein>
    <submittedName>
        <fullName evidence="7">Sulfate permease</fullName>
    </submittedName>
</protein>
<dbReference type="CDD" id="cd07042">
    <property type="entry name" value="STAS_SulP_like_sulfate_transporter"/>
    <property type="match status" value="1"/>
</dbReference>
<feature type="transmembrane region" description="Helical" evidence="5">
    <location>
        <begin position="175"/>
        <end position="193"/>
    </location>
</feature>
<keyword evidence="3 5" id="KW-1133">Transmembrane helix</keyword>
<feature type="transmembrane region" description="Helical" evidence="5">
    <location>
        <begin position="200"/>
        <end position="219"/>
    </location>
</feature>
<dbReference type="InterPro" id="IPR011547">
    <property type="entry name" value="SLC26A/SulP_dom"/>
</dbReference>
<dbReference type="SUPFAM" id="SSF52091">
    <property type="entry name" value="SpoIIaa-like"/>
    <property type="match status" value="1"/>
</dbReference>
<comment type="subcellular location">
    <subcellularLocation>
        <location evidence="1">Membrane</location>
        <topology evidence="1">Multi-pass membrane protein</topology>
    </subcellularLocation>
</comment>
<feature type="transmembrane region" description="Helical" evidence="5">
    <location>
        <begin position="395"/>
        <end position="426"/>
    </location>
</feature>
<keyword evidence="4 5" id="KW-0472">Membrane</keyword>
<feature type="transmembrane region" description="Helical" evidence="5">
    <location>
        <begin position="338"/>
        <end position="359"/>
    </location>
</feature>
<dbReference type="InterPro" id="IPR002645">
    <property type="entry name" value="STAS_dom"/>
</dbReference>
<feature type="domain" description="STAS" evidence="6">
    <location>
        <begin position="455"/>
        <end position="566"/>
    </location>
</feature>
<sequence length="578" mass="61654">MRSDLKPKLLTVLQEGYGRKDFKADLTAGVIVGVIALPLAIAFAVASGVAPERGLYTAIIAGFAIALFGGSRTQVCGPTGAFIPIIYTIVAQHGMSGLAFATVMAGFILVAMGLAKMGALLKFISYPVIVGFTAGIAVTIFSTQVPDLLGLRISEEIPGDFVGKWSLYFQHLDTANWRTCLISAFATAAVFAWPRLTSKIPGALFVIAAATIAVLLLGWDAGTRGADGVVTIGSKFFSDKPFPAGIPMPDFGIFGGLTFEKMRELIAPAFLIALLGSIESLLSAVVADGMTGRRCRPNAELVAQGVGNILSPIFGGIPATGAIARTAANIKNGGRTPFAALIHAFVLLAILLCLGRFIVYVPMCALGAVLVLVSYTMSGWRTFVGLVRTSPKSDVVVLALTFLLTVFVDLSVAIEVGVVLSAFLFLKRESETAEFHVFSRRQLGENAFDPHGTLAAWREKLPDDVEVFEVFGSLFFGAVDQFRENFKRVGRKPKVFILDLSNLISIDATGIHAIKETHLDMRADGTKLVIVGLHPQPKRALAHAGLDKVIGEENICRDMPSAIERSRAVLAEKTEKIA</sequence>
<accession>A0A9D1NJB3</accession>
<evidence type="ECO:0000256" key="4">
    <source>
        <dbReference type="ARBA" id="ARBA00023136"/>
    </source>
</evidence>
<evidence type="ECO:0000313" key="8">
    <source>
        <dbReference type="Proteomes" id="UP000886812"/>
    </source>
</evidence>
<dbReference type="NCBIfam" id="TIGR00815">
    <property type="entry name" value="sulP"/>
    <property type="match status" value="1"/>
</dbReference>
<dbReference type="Proteomes" id="UP000886812">
    <property type="component" value="Unassembled WGS sequence"/>
</dbReference>
<dbReference type="Pfam" id="PF00916">
    <property type="entry name" value="Sulfate_transp"/>
    <property type="match status" value="1"/>
</dbReference>
<dbReference type="PANTHER" id="PTHR11814">
    <property type="entry name" value="SULFATE TRANSPORTER"/>
    <property type="match status" value="1"/>
</dbReference>
<dbReference type="InterPro" id="IPR001902">
    <property type="entry name" value="SLC26A/SulP_fam"/>
</dbReference>
<evidence type="ECO:0000256" key="2">
    <source>
        <dbReference type="ARBA" id="ARBA00022692"/>
    </source>
</evidence>
<feature type="transmembrane region" description="Helical" evidence="5">
    <location>
        <begin position="365"/>
        <end position="383"/>
    </location>
</feature>
<dbReference type="EMBL" id="DVOG01000026">
    <property type="protein sequence ID" value="HIV03709.1"/>
    <property type="molecule type" value="Genomic_DNA"/>
</dbReference>
<reference evidence="7" key="1">
    <citation type="submission" date="2020-10" db="EMBL/GenBank/DDBJ databases">
        <authorList>
            <person name="Gilroy R."/>
        </authorList>
    </citation>
    <scope>NUCLEOTIDE SEQUENCE</scope>
    <source>
        <strain evidence="7">10669</strain>
    </source>
</reference>
<dbReference type="InterPro" id="IPR036513">
    <property type="entry name" value="STAS_dom_sf"/>
</dbReference>
<name>A0A9D1NJB3_9BACT</name>
<feature type="transmembrane region" description="Helical" evidence="5">
    <location>
        <begin position="123"/>
        <end position="142"/>
    </location>
</feature>
<proteinExistence type="predicted"/>
<feature type="transmembrane region" description="Helical" evidence="5">
    <location>
        <begin position="53"/>
        <end position="70"/>
    </location>
</feature>
<dbReference type="PROSITE" id="PS50801">
    <property type="entry name" value="STAS"/>
    <property type="match status" value="1"/>
</dbReference>
<feature type="transmembrane region" description="Helical" evidence="5">
    <location>
        <begin position="265"/>
        <end position="287"/>
    </location>
</feature>
<evidence type="ECO:0000259" key="6">
    <source>
        <dbReference type="PROSITE" id="PS50801"/>
    </source>
</evidence>
<evidence type="ECO:0000313" key="7">
    <source>
        <dbReference type="EMBL" id="HIV03709.1"/>
    </source>
</evidence>
<evidence type="ECO:0000256" key="5">
    <source>
        <dbReference type="SAM" id="Phobius"/>
    </source>
</evidence>
<reference evidence="7" key="2">
    <citation type="journal article" date="2021" name="PeerJ">
        <title>Extensive microbial diversity within the chicken gut microbiome revealed by metagenomics and culture.</title>
        <authorList>
            <person name="Gilroy R."/>
            <person name="Ravi A."/>
            <person name="Getino M."/>
            <person name="Pursley I."/>
            <person name="Horton D.L."/>
            <person name="Alikhan N.F."/>
            <person name="Baker D."/>
            <person name="Gharbi K."/>
            <person name="Hall N."/>
            <person name="Watson M."/>
            <person name="Adriaenssens E.M."/>
            <person name="Foster-Nyarko E."/>
            <person name="Jarju S."/>
            <person name="Secka A."/>
            <person name="Antonio M."/>
            <person name="Oren A."/>
            <person name="Chaudhuri R.R."/>
            <person name="La Ragione R."/>
            <person name="Hildebrand F."/>
            <person name="Pallen M.J."/>
        </authorList>
    </citation>
    <scope>NUCLEOTIDE SEQUENCE</scope>
    <source>
        <strain evidence="7">10669</strain>
    </source>
</reference>
<organism evidence="7 8">
    <name type="scientific">Candidatus Spyradosoma merdigallinarum</name>
    <dbReference type="NCBI Taxonomy" id="2840950"/>
    <lineage>
        <taxon>Bacteria</taxon>
        <taxon>Pseudomonadati</taxon>
        <taxon>Verrucomicrobiota</taxon>
        <taxon>Opitutia</taxon>
        <taxon>Opitutia incertae sedis</taxon>
        <taxon>Candidatus Spyradosoma</taxon>
    </lineage>
</organism>
<dbReference type="GO" id="GO:0055085">
    <property type="term" value="P:transmembrane transport"/>
    <property type="evidence" value="ECO:0007669"/>
    <property type="project" value="InterPro"/>
</dbReference>
<feature type="transmembrane region" description="Helical" evidence="5">
    <location>
        <begin position="26"/>
        <end position="46"/>
    </location>
</feature>
<dbReference type="GO" id="GO:0016020">
    <property type="term" value="C:membrane"/>
    <property type="evidence" value="ECO:0007669"/>
    <property type="project" value="UniProtKB-SubCell"/>
</dbReference>
<dbReference type="AlphaFoldDB" id="A0A9D1NJB3"/>
<evidence type="ECO:0000256" key="1">
    <source>
        <dbReference type="ARBA" id="ARBA00004141"/>
    </source>
</evidence>
<feature type="transmembrane region" description="Helical" evidence="5">
    <location>
        <begin position="82"/>
        <end position="111"/>
    </location>
</feature>